<protein>
    <submittedName>
        <fullName evidence="1">Uncharacterized protein</fullName>
    </submittedName>
</protein>
<name>R4TLJ5_9CAUD</name>
<evidence type="ECO:0000313" key="1">
    <source>
        <dbReference type="EMBL" id="AGM11572.1"/>
    </source>
</evidence>
<proteinExistence type="predicted"/>
<accession>R4TLJ5</accession>
<evidence type="ECO:0000313" key="2">
    <source>
        <dbReference type="Proteomes" id="UP000202786"/>
    </source>
</evidence>
<gene>
    <name evidence="1" type="primary">275</name>
    <name evidence="1" type="ORF">HGTV1_275</name>
</gene>
<dbReference type="GeneID" id="16194001"/>
<dbReference type="RefSeq" id="YP_008059450.1">
    <property type="nucleotide sequence ID" value="NC_021328.1"/>
</dbReference>
<reference evidence="1 2" key="1">
    <citation type="submission" date="2012-12" db="EMBL/GenBank/DDBJ databases">
        <authorList>
            <person name="Sencilo A."/>
            <person name="Jacobs-Sera D."/>
            <person name="Russell D.A."/>
            <person name="Ko C."/>
            <person name="Atanasova N."/>
            <person name="Osterlund E."/>
            <person name="Oksanen H.M."/>
            <person name="Bamford D.H."/>
            <person name="Hatfull G.F."/>
            <person name="Roine E."/>
            <person name="Hendrix R.W."/>
        </authorList>
    </citation>
    <scope>NUCLEOTIDE SEQUENCE [LARGE SCALE GENOMIC DNA]</scope>
</reference>
<dbReference type="Proteomes" id="UP000202786">
    <property type="component" value="Segment"/>
</dbReference>
<dbReference type="KEGG" id="vg:16194001"/>
<sequence length="38" mass="4457">MSMNELQATGELLVLLTPHSLPQIRFALRMLYQKVMPW</sequence>
<keyword evidence="2" id="KW-1185">Reference proteome</keyword>
<dbReference type="EMBL" id="KC292026">
    <property type="protein sequence ID" value="AGM11572.1"/>
    <property type="molecule type" value="Genomic_DNA"/>
</dbReference>
<organism evidence="1 2">
    <name type="scientific">Halogranum tailed virus 1</name>
    <dbReference type="NCBI Taxonomy" id="1273749"/>
    <lineage>
        <taxon>Viruses</taxon>
        <taxon>Duplodnaviria</taxon>
        <taxon>Heunggongvirae</taxon>
        <taxon>Uroviricota</taxon>
        <taxon>Caudoviricetes</taxon>
        <taxon>Thumleimavirales</taxon>
        <taxon>Halomagnusviridae</taxon>
        <taxon>Hagravirus</taxon>
        <taxon>Hagravirus capitaneum</taxon>
        <taxon>Hagravirus HGTV1</taxon>
    </lineage>
</organism>